<comment type="caution">
    <text evidence="1">The sequence shown here is derived from an EMBL/GenBank/DDBJ whole genome shotgun (WGS) entry which is preliminary data.</text>
</comment>
<evidence type="ECO:0000313" key="2">
    <source>
        <dbReference type="Proteomes" id="UP000827872"/>
    </source>
</evidence>
<accession>A0ACB8EJW5</accession>
<name>A0ACB8EJW5_9SAUR</name>
<reference evidence="1" key="1">
    <citation type="submission" date="2021-08" db="EMBL/GenBank/DDBJ databases">
        <title>The first chromosome-level gecko genome reveals the dynamic sex chromosomes of Neotropical dwarf geckos (Sphaerodactylidae: Sphaerodactylus).</title>
        <authorList>
            <person name="Pinto B.J."/>
            <person name="Keating S.E."/>
            <person name="Gamble T."/>
        </authorList>
    </citation>
    <scope>NUCLEOTIDE SEQUENCE</scope>
    <source>
        <strain evidence="1">TG3544</strain>
    </source>
</reference>
<sequence>MEADALGFSVAVGDGVTLKETLASRRKFCTGIMKTAIFLLFVALIPSQYIRAQSCAQSCAVDNVINLMIKSSSEALGTSALSKLDIICTSVTSRGADAFCPSGYKPTGCACGMACGSWDIRGNSACHCQCQNIDWTSARCCKLGLVGS</sequence>
<keyword evidence="2" id="KW-1185">Reference proteome</keyword>
<organism evidence="1 2">
    <name type="scientific">Sphaerodactylus townsendi</name>
    <dbReference type="NCBI Taxonomy" id="933632"/>
    <lineage>
        <taxon>Eukaryota</taxon>
        <taxon>Metazoa</taxon>
        <taxon>Chordata</taxon>
        <taxon>Craniata</taxon>
        <taxon>Vertebrata</taxon>
        <taxon>Euteleostomi</taxon>
        <taxon>Lepidosauria</taxon>
        <taxon>Squamata</taxon>
        <taxon>Bifurcata</taxon>
        <taxon>Gekkota</taxon>
        <taxon>Sphaerodactylidae</taxon>
        <taxon>Sphaerodactylus</taxon>
    </lineage>
</organism>
<proteinExistence type="predicted"/>
<dbReference type="EMBL" id="CM037616">
    <property type="protein sequence ID" value="KAH7992795.1"/>
    <property type="molecule type" value="Genomic_DNA"/>
</dbReference>
<evidence type="ECO:0000313" key="1">
    <source>
        <dbReference type="EMBL" id="KAH7992795.1"/>
    </source>
</evidence>
<protein>
    <submittedName>
        <fullName evidence="1">Uncharacterized protein</fullName>
    </submittedName>
</protein>
<dbReference type="Proteomes" id="UP000827872">
    <property type="component" value="Linkage Group LG03"/>
</dbReference>
<gene>
    <name evidence="1" type="ORF">K3G42_027175</name>
</gene>